<comment type="similarity">
    <text evidence="1">Belongs to the Lgt family.</text>
</comment>
<evidence type="ECO:0000256" key="5">
    <source>
        <dbReference type="ARBA" id="ARBA00022989"/>
    </source>
</evidence>
<feature type="transmembrane region" description="Helical" evidence="7">
    <location>
        <begin position="193"/>
        <end position="211"/>
    </location>
</feature>
<dbReference type="InterPro" id="IPR001640">
    <property type="entry name" value="Lgt"/>
</dbReference>
<feature type="transmembrane region" description="Helical" evidence="7">
    <location>
        <begin position="12"/>
        <end position="34"/>
    </location>
</feature>
<evidence type="ECO:0000256" key="2">
    <source>
        <dbReference type="ARBA" id="ARBA00022475"/>
    </source>
</evidence>
<evidence type="ECO:0000256" key="1">
    <source>
        <dbReference type="ARBA" id="ARBA00007150"/>
    </source>
</evidence>
<keyword evidence="4 7" id="KW-0812">Transmembrane</keyword>
<keyword evidence="5 7" id="KW-1133">Transmembrane helix</keyword>
<dbReference type="KEGG" id="pbf:CFX0092_B0042"/>
<dbReference type="GO" id="GO:0008961">
    <property type="term" value="F:phosphatidylglycerol-prolipoprotein diacylglyceryl transferase activity"/>
    <property type="evidence" value="ECO:0007669"/>
    <property type="project" value="InterPro"/>
</dbReference>
<protein>
    <recommendedName>
        <fullName evidence="10">Prolipoprotein diacylglyceryl transferase</fullName>
    </recommendedName>
</protein>
<proteinExistence type="inferred from homology"/>
<reference evidence="8" key="1">
    <citation type="submission" date="2016-01" db="EMBL/GenBank/DDBJ databases">
        <authorList>
            <person name="Mcilroy J.S."/>
            <person name="Karst M S."/>
            <person name="Albertsen M."/>
        </authorList>
    </citation>
    <scope>NUCLEOTIDE SEQUENCE</scope>
    <source>
        <strain evidence="8">Cfx-K</strain>
    </source>
</reference>
<evidence type="ECO:0000256" key="6">
    <source>
        <dbReference type="ARBA" id="ARBA00023136"/>
    </source>
</evidence>
<dbReference type="GO" id="GO:0005886">
    <property type="term" value="C:plasma membrane"/>
    <property type="evidence" value="ECO:0007669"/>
    <property type="project" value="InterPro"/>
</dbReference>
<feature type="transmembrane region" description="Helical" evidence="7">
    <location>
        <begin position="46"/>
        <end position="68"/>
    </location>
</feature>
<dbReference type="OrthoDB" id="163155at2"/>
<feature type="transmembrane region" description="Helical" evidence="7">
    <location>
        <begin position="88"/>
        <end position="105"/>
    </location>
</feature>
<dbReference type="AlphaFoldDB" id="A0A160T5M9"/>
<feature type="transmembrane region" description="Helical" evidence="7">
    <location>
        <begin position="231"/>
        <end position="249"/>
    </location>
</feature>
<dbReference type="PANTHER" id="PTHR30589">
    <property type="entry name" value="PROLIPOPROTEIN DIACYLGLYCERYL TRANSFERASE"/>
    <property type="match status" value="1"/>
</dbReference>
<name>A0A160T5M9_9CHLR</name>
<sequence length="255" mass="26472">MTDILARYGPYFLYTYTVVLGLGLALALGLTAALARRDAGGELDGWLDGALAAAAGALLGGRAVFVWLNAAYFAENPAEAWQLQLGGLNYHGALLGGLAGLWLWARLSGRPFLRYAGLFAPGLALLSAFGWAACGVEGCAYGRAATPGLLAANLPDDLGVFAVRYRTQAFGMLAALGVFVLAWAGTGRLRPGLLFWLTLGGLALGRVVVALGRGDAAVVVGGWRLDLLVDVGLLVVSLVAAVVVLWMTGREGRAL</sequence>
<keyword evidence="2" id="KW-1003">Cell membrane</keyword>
<evidence type="ECO:0000313" key="9">
    <source>
        <dbReference type="Proteomes" id="UP000215027"/>
    </source>
</evidence>
<evidence type="ECO:0000256" key="7">
    <source>
        <dbReference type="SAM" id="Phobius"/>
    </source>
</evidence>
<dbReference type="Proteomes" id="UP000215027">
    <property type="component" value="Chromosome II"/>
</dbReference>
<accession>A0A160T5M9</accession>
<keyword evidence="9" id="KW-1185">Reference proteome</keyword>
<dbReference type="PANTHER" id="PTHR30589:SF0">
    <property type="entry name" value="PHOSPHATIDYLGLYCEROL--PROLIPOPROTEIN DIACYLGLYCERYL TRANSFERASE"/>
    <property type="match status" value="1"/>
</dbReference>
<keyword evidence="3" id="KW-0808">Transferase</keyword>
<dbReference type="EMBL" id="LN890656">
    <property type="protein sequence ID" value="CUS05576.1"/>
    <property type="molecule type" value="Genomic_DNA"/>
</dbReference>
<organism evidence="8 9">
    <name type="scientific">Candidatus Promineifilum breve</name>
    <dbReference type="NCBI Taxonomy" id="1806508"/>
    <lineage>
        <taxon>Bacteria</taxon>
        <taxon>Bacillati</taxon>
        <taxon>Chloroflexota</taxon>
        <taxon>Ardenticatenia</taxon>
        <taxon>Candidatus Promineifilales</taxon>
        <taxon>Candidatus Promineifilaceae</taxon>
        <taxon>Candidatus Promineifilum</taxon>
    </lineage>
</organism>
<evidence type="ECO:0000256" key="3">
    <source>
        <dbReference type="ARBA" id="ARBA00022679"/>
    </source>
</evidence>
<dbReference type="GO" id="GO:0042158">
    <property type="term" value="P:lipoprotein biosynthetic process"/>
    <property type="evidence" value="ECO:0007669"/>
    <property type="project" value="InterPro"/>
</dbReference>
<keyword evidence="6 7" id="KW-0472">Membrane</keyword>
<feature type="transmembrane region" description="Helical" evidence="7">
    <location>
        <begin position="169"/>
        <end position="186"/>
    </location>
</feature>
<dbReference type="RefSeq" id="WP_095044971.1">
    <property type="nucleotide sequence ID" value="NZ_LN890656.1"/>
</dbReference>
<gene>
    <name evidence="8" type="ORF">CFX0092_B0042</name>
</gene>
<dbReference type="Pfam" id="PF01790">
    <property type="entry name" value="LGT"/>
    <property type="match status" value="1"/>
</dbReference>
<evidence type="ECO:0000256" key="4">
    <source>
        <dbReference type="ARBA" id="ARBA00022692"/>
    </source>
</evidence>
<feature type="transmembrane region" description="Helical" evidence="7">
    <location>
        <begin position="112"/>
        <end position="133"/>
    </location>
</feature>
<evidence type="ECO:0008006" key="10">
    <source>
        <dbReference type="Google" id="ProtNLM"/>
    </source>
</evidence>
<evidence type="ECO:0000313" key="8">
    <source>
        <dbReference type="EMBL" id="CUS05576.1"/>
    </source>
</evidence>